<organism evidence="1 2">
    <name type="scientific">Corchorus capsularis</name>
    <name type="common">Jute</name>
    <dbReference type="NCBI Taxonomy" id="210143"/>
    <lineage>
        <taxon>Eukaryota</taxon>
        <taxon>Viridiplantae</taxon>
        <taxon>Streptophyta</taxon>
        <taxon>Embryophyta</taxon>
        <taxon>Tracheophyta</taxon>
        <taxon>Spermatophyta</taxon>
        <taxon>Magnoliopsida</taxon>
        <taxon>eudicotyledons</taxon>
        <taxon>Gunneridae</taxon>
        <taxon>Pentapetalae</taxon>
        <taxon>rosids</taxon>
        <taxon>malvids</taxon>
        <taxon>Malvales</taxon>
        <taxon>Malvaceae</taxon>
        <taxon>Grewioideae</taxon>
        <taxon>Apeibeae</taxon>
        <taxon>Corchorus</taxon>
    </lineage>
</organism>
<dbReference type="EMBL" id="AWWV01007254">
    <property type="protein sequence ID" value="OMO97130.1"/>
    <property type="molecule type" value="Genomic_DNA"/>
</dbReference>
<accession>A0A1R3JQQ4</accession>
<evidence type="ECO:0000313" key="1">
    <source>
        <dbReference type="EMBL" id="OMO97130.1"/>
    </source>
</evidence>
<keyword evidence="2" id="KW-1185">Reference proteome</keyword>
<protein>
    <submittedName>
        <fullName evidence="1">Uncharacterized protein</fullName>
    </submittedName>
</protein>
<dbReference type="Gramene" id="OMO97130">
    <property type="protein sequence ID" value="OMO97130"/>
    <property type="gene ID" value="CCACVL1_04639"/>
</dbReference>
<dbReference type="Proteomes" id="UP000188268">
    <property type="component" value="Unassembled WGS sequence"/>
</dbReference>
<reference evidence="1 2" key="1">
    <citation type="submission" date="2013-09" db="EMBL/GenBank/DDBJ databases">
        <title>Corchorus capsularis genome sequencing.</title>
        <authorList>
            <person name="Alam M."/>
            <person name="Haque M.S."/>
            <person name="Islam M.S."/>
            <person name="Emdad E.M."/>
            <person name="Islam M.M."/>
            <person name="Ahmed B."/>
            <person name="Halim A."/>
            <person name="Hossen Q.M.M."/>
            <person name="Hossain M.Z."/>
            <person name="Ahmed R."/>
            <person name="Khan M.M."/>
            <person name="Islam R."/>
            <person name="Rashid M.M."/>
            <person name="Khan S.A."/>
            <person name="Rahman M.S."/>
            <person name="Alam M."/>
        </authorList>
    </citation>
    <scope>NUCLEOTIDE SEQUENCE [LARGE SCALE GENOMIC DNA]</scope>
    <source>
        <strain evidence="2">cv. CVL-1</strain>
        <tissue evidence="1">Whole seedling</tissue>
    </source>
</reference>
<comment type="caution">
    <text evidence="1">The sequence shown here is derived from an EMBL/GenBank/DDBJ whole genome shotgun (WGS) entry which is preliminary data.</text>
</comment>
<name>A0A1R3JQQ4_COCAP</name>
<dbReference type="AlphaFoldDB" id="A0A1R3JQQ4"/>
<evidence type="ECO:0000313" key="2">
    <source>
        <dbReference type="Proteomes" id="UP000188268"/>
    </source>
</evidence>
<gene>
    <name evidence="1" type="ORF">CCACVL1_04639</name>
</gene>
<proteinExistence type="predicted"/>
<sequence length="39" mass="4409">MAAELRPRLKPGRCIALELCKSIPSIPDFINECTQPRKL</sequence>